<dbReference type="Pfam" id="PF09587">
    <property type="entry name" value="PGA_cap"/>
    <property type="match status" value="1"/>
</dbReference>
<comment type="caution">
    <text evidence="4">The sequence shown here is derived from an EMBL/GenBank/DDBJ whole genome shotgun (WGS) entry which is preliminary data.</text>
</comment>
<dbReference type="CDD" id="cd07381">
    <property type="entry name" value="MPP_CapA"/>
    <property type="match status" value="1"/>
</dbReference>
<dbReference type="RefSeq" id="WP_118446578.1">
    <property type="nucleotide sequence ID" value="NZ_JAJEQM010000001.1"/>
</dbReference>
<reference evidence="4 5" key="1">
    <citation type="submission" date="2021-10" db="EMBL/GenBank/DDBJ databases">
        <title>Anaerobic single-cell dispensing facilitates the cultivation of human gut bacteria.</title>
        <authorList>
            <person name="Afrizal A."/>
        </authorList>
    </citation>
    <scope>NUCLEOTIDE SEQUENCE [LARGE SCALE GENOMIC DNA]</scope>
    <source>
        <strain evidence="4 5">CLA-AA-H232</strain>
    </source>
</reference>
<feature type="signal peptide" evidence="2">
    <location>
        <begin position="1"/>
        <end position="22"/>
    </location>
</feature>
<dbReference type="SUPFAM" id="SSF56300">
    <property type="entry name" value="Metallo-dependent phosphatases"/>
    <property type="match status" value="1"/>
</dbReference>
<dbReference type="EMBL" id="JAJEQM010000001">
    <property type="protein sequence ID" value="MCC2209426.1"/>
    <property type="molecule type" value="Genomic_DNA"/>
</dbReference>
<evidence type="ECO:0000313" key="5">
    <source>
        <dbReference type="Proteomes" id="UP001198242"/>
    </source>
</evidence>
<evidence type="ECO:0000256" key="2">
    <source>
        <dbReference type="SAM" id="SignalP"/>
    </source>
</evidence>
<keyword evidence="2" id="KW-0732">Signal</keyword>
<proteinExistence type="inferred from homology"/>
<comment type="similarity">
    <text evidence="1">Belongs to the CapA family.</text>
</comment>
<gene>
    <name evidence="4" type="ORF">LKE05_01245</name>
</gene>
<dbReference type="InterPro" id="IPR019079">
    <property type="entry name" value="Capsule_synth_CapA"/>
</dbReference>
<dbReference type="AlphaFoldDB" id="A0AAE3DX26"/>
<dbReference type="Proteomes" id="UP001198242">
    <property type="component" value="Unassembled WGS sequence"/>
</dbReference>
<organism evidence="4 5">
    <name type="scientific">Hominilimicola fabiformis</name>
    <dbReference type="NCBI Taxonomy" id="2885356"/>
    <lineage>
        <taxon>Bacteria</taxon>
        <taxon>Bacillati</taxon>
        <taxon>Bacillota</taxon>
        <taxon>Clostridia</taxon>
        <taxon>Eubacteriales</taxon>
        <taxon>Oscillospiraceae</taxon>
        <taxon>Hominilimicola</taxon>
    </lineage>
</organism>
<evidence type="ECO:0000256" key="1">
    <source>
        <dbReference type="ARBA" id="ARBA00005662"/>
    </source>
</evidence>
<sequence length="349" mass="37870">MSIRKVTICLAVILFISATVLAFTSNKRAEKKAEKEYTPTVQTVTMTAVGDCTLATDINADPNGSFKSVAESLNGDYSYFFKNVSPIFSEDDLTIVNFEGTLSNQGTRQDKQFAFRGKPEYVQILTSSSVEAANLANNHSADYGDVSLSDTIKYLNEAGISNFIGTNTAIRDVNGISVGLVGIDALDETEAAKLENVIGSVKSLGAQLVIVSIHWGEEKATAPNDTQTELAHKAIDAGADLVLGTHPHVLQGIEKYNGKYIAYSLGNFCFGGNNNPADKDTVIYRQTFTFVDGVMQEDDNMTLIPATISGHDEYNDYQPAIAEGDRKTQIENKLIEYSTPLGLSTLNFR</sequence>
<evidence type="ECO:0000259" key="3">
    <source>
        <dbReference type="SMART" id="SM00854"/>
    </source>
</evidence>
<dbReference type="SMART" id="SM00854">
    <property type="entry name" value="PGA_cap"/>
    <property type="match status" value="1"/>
</dbReference>
<feature type="domain" description="Capsule synthesis protein CapA" evidence="3">
    <location>
        <begin position="45"/>
        <end position="272"/>
    </location>
</feature>
<keyword evidence="5" id="KW-1185">Reference proteome</keyword>
<name>A0AAE3DX26_9FIRM</name>
<dbReference type="PANTHER" id="PTHR33393:SF13">
    <property type="entry name" value="PGA BIOSYNTHESIS PROTEIN CAPA"/>
    <property type="match status" value="1"/>
</dbReference>
<dbReference type="Gene3D" id="3.60.21.10">
    <property type="match status" value="1"/>
</dbReference>
<dbReference type="InterPro" id="IPR052169">
    <property type="entry name" value="CW_Biosynth-Accessory"/>
</dbReference>
<protein>
    <submittedName>
        <fullName evidence="4">CapA family protein</fullName>
    </submittedName>
</protein>
<dbReference type="PANTHER" id="PTHR33393">
    <property type="entry name" value="POLYGLUTAMINE SYNTHESIS ACCESSORY PROTEIN RV0574C-RELATED"/>
    <property type="match status" value="1"/>
</dbReference>
<accession>A0AAE3DX26</accession>
<dbReference type="InterPro" id="IPR029052">
    <property type="entry name" value="Metallo-depent_PP-like"/>
</dbReference>
<evidence type="ECO:0000313" key="4">
    <source>
        <dbReference type="EMBL" id="MCC2209426.1"/>
    </source>
</evidence>
<feature type="chain" id="PRO_5042112812" evidence="2">
    <location>
        <begin position="23"/>
        <end position="349"/>
    </location>
</feature>